<comment type="caution">
    <text evidence="2">The sequence shown here is derived from an EMBL/GenBank/DDBJ whole genome shotgun (WGS) entry which is preliminary data.</text>
</comment>
<sequence>MQLLSTVALLALHILTVYADQTVTIFAVATSGEPSMAEPSQTFSPIGIGKDGATTYFNEVVASEYYAVTISYDDEGRKITNPPPKTRTFTSDPATYRGTCCITAVLFRR</sequence>
<dbReference type="AlphaFoldDB" id="A0A9P7FRF6"/>
<evidence type="ECO:0000256" key="1">
    <source>
        <dbReference type="SAM" id="SignalP"/>
    </source>
</evidence>
<dbReference type="EMBL" id="JABCKI010006048">
    <property type="protein sequence ID" value="KAG5635644.1"/>
    <property type="molecule type" value="Genomic_DNA"/>
</dbReference>
<evidence type="ECO:0000313" key="2">
    <source>
        <dbReference type="EMBL" id="KAG5635644.1"/>
    </source>
</evidence>
<gene>
    <name evidence="2" type="ORF">H0H81_010531</name>
</gene>
<reference evidence="2" key="1">
    <citation type="submission" date="2021-02" db="EMBL/GenBank/DDBJ databases">
        <authorList>
            <person name="Nieuwenhuis M."/>
            <person name="Van De Peppel L.J.J."/>
        </authorList>
    </citation>
    <scope>NUCLEOTIDE SEQUENCE</scope>
    <source>
        <strain evidence="2">D49</strain>
    </source>
</reference>
<evidence type="ECO:0000313" key="3">
    <source>
        <dbReference type="Proteomes" id="UP000717328"/>
    </source>
</evidence>
<dbReference type="Proteomes" id="UP000717328">
    <property type="component" value="Unassembled WGS sequence"/>
</dbReference>
<dbReference type="OrthoDB" id="2929351at2759"/>
<accession>A0A9P7FRF6</accession>
<reference evidence="2" key="2">
    <citation type="submission" date="2021-10" db="EMBL/GenBank/DDBJ databases">
        <title>Phylogenomics reveals ancestral predisposition of the termite-cultivated fungus Termitomyces towards a domesticated lifestyle.</title>
        <authorList>
            <person name="Auxier B."/>
            <person name="Grum-Grzhimaylo A."/>
            <person name="Cardenas M.E."/>
            <person name="Lodge J.D."/>
            <person name="Laessoe T."/>
            <person name="Pedersen O."/>
            <person name="Smith M.E."/>
            <person name="Kuyper T.W."/>
            <person name="Franco-Molano E.A."/>
            <person name="Baroni T.J."/>
            <person name="Aanen D.K."/>
        </authorList>
    </citation>
    <scope>NUCLEOTIDE SEQUENCE</scope>
    <source>
        <strain evidence="2">D49</strain>
    </source>
</reference>
<keyword evidence="3" id="KW-1185">Reference proteome</keyword>
<protein>
    <submittedName>
        <fullName evidence="2">Uncharacterized protein</fullName>
    </submittedName>
</protein>
<feature type="signal peptide" evidence="1">
    <location>
        <begin position="1"/>
        <end position="19"/>
    </location>
</feature>
<feature type="chain" id="PRO_5040247467" evidence="1">
    <location>
        <begin position="20"/>
        <end position="109"/>
    </location>
</feature>
<proteinExistence type="predicted"/>
<name>A0A9P7FRF6_9AGAR</name>
<keyword evidence="1" id="KW-0732">Signal</keyword>
<organism evidence="2 3">
    <name type="scientific">Sphagnurus paluster</name>
    <dbReference type="NCBI Taxonomy" id="117069"/>
    <lineage>
        <taxon>Eukaryota</taxon>
        <taxon>Fungi</taxon>
        <taxon>Dikarya</taxon>
        <taxon>Basidiomycota</taxon>
        <taxon>Agaricomycotina</taxon>
        <taxon>Agaricomycetes</taxon>
        <taxon>Agaricomycetidae</taxon>
        <taxon>Agaricales</taxon>
        <taxon>Tricholomatineae</taxon>
        <taxon>Lyophyllaceae</taxon>
        <taxon>Sphagnurus</taxon>
    </lineage>
</organism>